<evidence type="ECO:0000313" key="9">
    <source>
        <dbReference type="EMBL" id="KWT93572.1"/>
    </source>
</evidence>
<dbReference type="EC" id="3.6.3.-" evidence="9"/>
<dbReference type="PANTHER" id="PTHR43738">
    <property type="entry name" value="ABC TRANSPORTER, MEMBRANE PROTEIN"/>
    <property type="match status" value="1"/>
</dbReference>
<keyword evidence="3 6" id="KW-0812">Transmembrane</keyword>
<evidence type="ECO:0000259" key="8">
    <source>
        <dbReference type="Pfam" id="PF12704"/>
    </source>
</evidence>
<dbReference type="Pfam" id="PF12704">
    <property type="entry name" value="MacB_PCD"/>
    <property type="match status" value="1"/>
</dbReference>
<evidence type="ECO:0000256" key="4">
    <source>
        <dbReference type="ARBA" id="ARBA00022989"/>
    </source>
</evidence>
<sequence>MSFSLSTLAYKNIRRKFFRSMAIVAAVMVVAATLFSVTTVMDSVETSLKRGTRRLGADVMVVPKNSEAKAMASLLAGEPSTYYMDRGIEEKIRKIEGVKKVAGQLFLKTSSYKCCDTGDMFIVGFEPEHDFTITPWLSESLKKPLVPREGIMGRAITAYIPGSSFQIYGQLITVVGALEATGMPFIDNALYLPIDSFKGMIETTDNGSVNIFDQINNEISTILVQADPEYAPRRVAIFIESKIDGVKAIVSEDVVATVRKQLFMLLRSILSISVILWIMSILLISVVFSMIVNERQRELGLLRALGAKRIDIFKLIISEAAVLSISGGIIGIGIGGLFLYIFRAPIKAALNVPYMWPQPINLVLLVLICLCLSFLTGTLAALYPAVKSMKMEPYAAIRGGE</sequence>
<keyword evidence="5 6" id="KW-0472">Membrane</keyword>
<dbReference type="InterPro" id="IPR003838">
    <property type="entry name" value="ABC3_permease_C"/>
</dbReference>
<organism evidence="9 10">
    <name type="scientific">Candidatus Magnetominusculus xianensis</name>
    <dbReference type="NCBI Taxonomy" id="1748249"/>
    <lineage>
        <taxon>Bacteria</taxon>
        <taxon>Pseudomonadati</taxon>
        <taxon>Nitrospirota</taxon>
        <taxon>Nitrospiria</taxon>
        <taxon>Nitrospirales</taxon>
        <taxon>Nitrospiraceae</taxon>
        <taxon>Candidatus Magnetominusculus</taxon>
    </lineage>
</organism>
<feature type="transmembrane region" description="Helical" evidence="6">
    <location>
        <begin position="269"/>
        <end position="292"/>
    </location>
</feature>
<evidence type="ECO:0000256" key="6">
    <source>
        <dbReference type="SAM" id="Phobius"/>
    </source>
</evidence>
<name>A0ABR5SL32_9BACT</name>
<comment type="subcellular location">
    <subcellularLocation>
        <location evidence="1">Cell membrane</location>
        <topology evidence="1">Multi-pass membrane protein</topology>
    </subcellularLocation>
</comment>
<dbReference type="GO" id="GO:0016787">
    <property type="term" value="F:hydrolase activity"/>
    <property type="evidence" value="ECO:0007669"/>
    <property type="project" value="UniProtKB-KW"/>
</dbReference>
<keyword evidence="4 6" id="KW-1133">Transmembrane helix</keyword>
<dbReference type="Pfam" id="PF02687">
    <property type="entry name" value="FtsX"/>
    <property type="match status" value="1"/>
</dbReference>
<feature type="domain" description="ABC3 transporter permease C-terminal" evidence="7">
    <location>
        <begin position="271"/>
        <end position="383"/>
    </location>
</feature>
<feature type="transmembrane region" description="Helical" evidence="6">
    <location>
        <begin position="21"/>
        <end position="41"/>
    </location>
</feature>
<proteinExistence type="predicted"/>
<keyword evidence="9" id="KW-0378">Hydrolase</keyword>
<dbReference type="InterPro" id="IPR025857">
    <property type="entry name" value="MacB_PCD"/>
</dbReference>
<feature type="transmembrane region" description="Helical" evidence="6">
    <location>
        <begin position="312"/>
        <end position="342"/>
    </location>
</feature>
<reference evidence="9 10" key="1">
    <citation type="submission" date="2015-11" db="EMBL/GenBank/DDBJ databases">
        <authorList>
            <person name="Lin W."/>
        </authorList>
    </citation>
    <scope>NUCLEOTIDE SEQUENCE [LARGE SCALE GENOMIC DNA]</scope>
    <source>
        <strain evidence="9 10">HCH-1</strain>
    </source>
</reference>
<dbReference type="InterPro" id="IPR051125">
    <property type="entry name" value="ABC-4/HrtB_transporter"/>
</dbReference>
<gene>
    <name evidence="9" type="ORF">ASN18_0295</name>
</gene>
<evidence type="ECO:0000313" key="10">
    <source>
        <dbReference type="Proteomes" id="UP000060487"/>
    </source>
</evidence>
<evidence type="ECO:0000259" key="7">
    <source>
        <dbReference type="Pfam" id="PF02687"/>
    </source>
</evidence>
<feature type="domain" description="MacB-like periplasmic core" evidence="8">
    <location>
        <begin position="22"/>
        <end position="232"/>
    </location>
</feature>
<comment type="caution">
    <text evidence="9">The sequence shown here is derived from an EMBL/GenBank/DDBJ whole genome shotgun (WGS) entry which is preliminary data.</text>
</comment>
<evidence type="ECO:0000256" key="1">
    <source>
        <dbReference type="ARBA" id="ARBA00004651"/>
    </source>
</evidence>
<dbReference type="EMBL" id="LNQR01000008">
    <property type="protein sequence ID" value="KWT93572.1"/>
    <property type="molecule type" value="Genomic_DNA"/>
</dbReference>
<accession>A0ABR5SL32</accession>
<protein>
    <submittedName>
        <fullName evidence="9">ABC transporter permease</fullName>
        <ecNumber evidence="9">3.6.3.-</ecNumber>
    </submittedName>
</protein>
<feature type="transmembrane region" description="Helical" evidence="6">
    <location>
        <begin position="362"/>
        <end position="383"/>
    </location>
</feature>
<evidence type="ECO:0000256" key="5">
    <source>
        <dbReference type="ARBA" id="ARBA00023136"/>
    </source>
</evidence>
<keyword evidence="10" id="KW-1185">Reference proteome</keyword>
<evidence type="ECO:0000256" key="2">
    <source>
        <dbReference type="ARBA" id="ARBA00022475"/>
    </source>
</evidence>
<keyword evidence="2" id="KW-1003">Cell membrane</keyword>
<dbReference type="PANTHER" id="PTHR43738:SF2">
    <property type="entry name" value="ABC TRANSPORTER PERMEASE"/>
    <property type="match status" value="1"/>
</dbReference>
<evidence type="ECO:0000256" key="3">
    <source>
        <dbReference type="ARBA" id="ARBA00022692"/>
    </source>
</evidence>
<dbReference type="Proteomes" id="UP000060487">
    <property type="component" value="Unassembled WGS sequence"/>
</dbReference>